<dbReference type="Gene3D" id="1.10.10.10">
    <property type="entry name" value="Winged helix-like DNA-binding domain superfamily/Winged helix DNA-binding domain"/>
    <property type="match status" value="1"/>
</dbReference>
<protein>
    <submittedName>
        <fullName evidence="6">Helix-turn-helix domain-containing protein</fullName>
    </submittedName>
</protein>
<dbReference type="RefSeq" id="WP_185065459.1">
    <property type="nucleotide sequence ID" value="NZ_BAABJP010000039.1"/>
</dbReference>
<organism evidence="6 7">
    <name type="scientific">Pseudonocardia eucalypti</name>
    <dbReference type="NCBI Taxonomy" id="648755"/>
    <lineage>
        <taxon>Bacteria</taxon>
        <taxon>Bacillati</taxon>
        <taxon>Actinomycetota</taxon>
        <taxon>Actinomycetes</taxon>
        <taxon>Pseudonocardiales</taxon>
        <taxon>Pseudonocardiaceae</taxon>
        <taxon>Pseudonocardia</taxon>
    </lineage>
</organism>
<evidence type="ECO:0000256" key="1">
    <source>
        <dbReference type="ARBA" id="ARBA00023015"/>
    </source>
</evidence>
<dbReference type="PANTHER" id="PTHR33204">
    <property type="entry name" value="TRANSCRIPTIONAL REGULATOR, MARR FAMILY"/>
    <property type="match status" value="1"/>
</dbReference>
<evidence type="ECO:0000256" key="3">
    <source>
        <dbReference type="ARBA" id="ARBA00023163"/>
    </source>
</evidence>
<dbReference type="SUPFAM" id="SSF46785">
    <property type="entry name" value="Winged helix' DNA-binding domain"/>
    <property type="match status" value="1"/>
</dbReference>
<proteinExistence type="predicted"/>
<dbReference type="InterPro" id="IPR036388">
    <property type="entry name" value="WH-like_DNA-bd_sf"/>
</dbReference>
<evidence type="ECO:0000259" key="5">
    <source>
        <dbReference type="PROSITE" id="PS51118"/>
    </source>
</evidence>
<dbReference type="PANTHER" id="PTHR33204:SF18">
    <property type="entry name" value="TRANSCRIPTIONAL REGULATORY PROTEIN"/>
    <property type="match status" value="1"/>
</dbReference>
<evidence type="ECO:0000313" key="7">
    <source>
        <dbReference type="Proteomes" id="UP001428817"/>
    </source>
</evidence>
<dbReference type="EMBL" id="BAABJP010000039">
    <property type="protein sequence ID" value="GAA5168607.1"/>
    <property type="molecule type" value="Genomic_DNA"/>
</dbReference>
<keyword evidence="2" id="KW-0238">DNA-binding</keyword>
<evidence type="ECO:0000256" key="2">
    <source>
        <dbReference type="ARBA" id="ARBA00023125"/>
    </source>
</evidence>
<feature type="compositionally biased region" description="Basic and acidic residues" evidence="4">
    <location>
        <begin position="153"/>
        <end position="174"/>
    </location>
</feature>
<feature type="region of interest" description="Disordered" evidence="4">
    <location>
        <begin position="144"/>
        <end position="174"/>
    </location>
</feature>
<keyword evidence="1" id="KW-0805">Transcription regulation</keyword>
<dbReference type="PROSITE" id="PS51118">
    <property type="entry name" value="HTH_HXLR"/>
    <property type="match status" value="1"/>
</dbReference>
<dbReference type="Proteomes" id="UP001428817">
    <property type="component" value="Unassembled WGS sequence"/>
</dbReference>
<dbReference type="InterPro" id="IPR002577">
    <property type="entry name" value="HTH_HxlR"/>
</dbReference>
<dbReference type="Pfam" id="PF01638">
    <property type="entry name" value="HxlR"/>
    <property type="match status" value="1"/>
</dbReference>
<accession>A0ABP9QWT5</accession>
<keyword evidence="7" id="KW-1185">Reference proteome</keyword>
<comment type="caution">
    <text evidence="6">The sequence shown here is derived from an EMBL/GenBank/DDBJ whole genome shotgun (WGS) entry which is preliminary data.</text>
</comment>
<keyword evidence="3" id="KW-0804">Transcription</keyword>
<sequence>MGASRDYAGQDCSLARTLELVGERWSLLIIRDAFFGVRRYNDFLVHLDLPRAVLADRLALLVEHGILTKHRYQLSPPREEYLLTDKGRDLWPAVYALAQWGERHTTPAEGRRRVFRHAECGTEVDPTGTCPKCARRIPPEDIELRAGPGIRRPRTDPISRALEQPHRLLEPLTS</sequence>
<evidence type="ECO:0000313" key="6">
    <source>
        <dbReference type="EMBL" id="GAA5168607.1"/>
    </source>
</evidence>
<feature type="domain" description="HTH hxlR-type" evidence="5">
    <location>
        <begin position="12"/>
        <end position="109"/>
    </location>
</feature>
<name>A0ABP9QWT5_9PSEU</name>
<dbReference type="InterPro" id="IPR036390">
    <property type="entry name" value="WH_DNA-bd_sf"/>
</dbReference>
<reference evidence="7" key="1">
    <citation type="journal article" date="2019" name="Int. J. Syst. Evol. Microbiol.">
        <title>The Global Catalogue of Microorganisms (GCM) 10K type strain sequencing project: providing services to taxonomists for standard genome sequencing and annotation.</title>
        <authorList>
            <consortium name="The Broad Institute Genomics Platform"/>
            <consortium name="The Broad Institute Genome Sequencing Center for Infectious Disease"/>
            <person name="Wu L."/>
            <person name="Ma J."/>
        </authorList>
    </citation>
    <scope>NUCLEOTIDE SEQUENCE [LARGE SCALE GENOMIC DNA]</scope>
    <source>
        <strain evidence="7">JCM 18303</strain>
    </source>
</reference>
<evidence type="ECO:0000256" key="4">
    <source>
        <dbReference type="SAM" id="MobiDB-lite"/>
    </source>
</evidence>
<gene>
    <name evidence="6" type="ORF">GCM10023321_62950</name>
</gene>